<evidence type="ECO:0000256" key="1">
    <source>
        <dbReference type="SAM" id="SignalP"/>
    </source>
</evidence>
<dbReference type="EMBL" id="GIFC01006298">
    <property type="protein sequence ID" value="MXU88381.1"/>
    <property type="molecule type" value="Transcribed_RNA"/>
</dbReference>
<keyword evidence="1" id="KW-0732">Signal</keyword>
<name>A0A6B0UCG7_IXORI</name>
<feature type="signal peptide" evidence="1">
    <location>
        <begin position="1"/>
        <end position="30"/>
    </location>
</feature>
<protein>
    <submittedName>
        <fullName evidence="2">Putative secreted protein</fullName>
    </submittedName>
</protein>
<evidence type="ECO:0000313" key="2">
    <source>
        <dbReference type="EMBL" id="MXU88381.1"/>
    </source>
</evidence>
<feature type="chain" id="PRO_5025453552" evidence="1">
    <location>
        <begin position="31"/>
        <end position="101"/>
    </location>
</feature>
<organism evidence="2">
    <name type="scientific">Ixodes ricinus</name>
    <name type="common">Common tick</name>
    <name type="synonym">Acarus ricinus</name>
    <dbReference type="NCBI Taxonomy" id="34613"/>
    <lineage>
        <taxon>Eukaryota</taxon>
        <taxon>Metazoa</taxon>
        <taxon>Ecdysozoa</taxon>
        <taxon>Arthropoda</taxon>
        <taxon>Chelicerata</taxon>
        <taxon>Arachnida</taxon>
        <taxon>Acari</taxon>
        <taxon>Parasitiformes</taxon>
        <taxon>Ixodida</taxon>
        <taxon>Ixodoidea</taxon>
        <taxon>Ixodidae</taxon>
        <taxon>Ixodinae</taxon>
        <taxon>Ixodes</taxon>
    </lineage>
</organism>
<sequence>MAAASSRGEGCGLLRLCFLLSSLAFLLANAAISLAAKRSRDTRDSLPCPLLLENAGDHDCHREFLEGRGRKGSRCWPRVRGRAAAKSLIGLFWKEKAFRSE</sequence>
<dbReference type="AlphaFoldDB" id="A0A6B0UCG7"/>
<reference evidence="2" key="1">
    <citation type="submission" date="2019-12" db="EMBL/GenBank/DDBJ databases">
        <title>An insight into the sialome of adult female Ixodes ricinus ticks feeding for 6 days.</title>
        <authorList>
            <person name="Perner J."/>
            <person name="Ribeiro J.M.C."/>
        </authorList>
    </citation>
    <scope>NUCLEOTIDE SEQUENCE</scope>
    <source>
        <strain evidence="2">Semi-engorged</strain>
        <tissue evidence="2">Salivary glands</tissue>
    </source>
</reference>
<proteinExistence type="predicted"/>
<accession>A0A6B0UCG7</accession>